<proteinExistence type="predicted"/>
<dbReference type="AlphaFoldDB" id="A0A6P9A8M3"/>
<evidence type="ECO:0000313" key="3">
    <source>
        <dbReference type="RefSeq" id="XP_034253875.1"/>
    </source>
</evidence>
<dbReference type="GeneID" id="117652829"/>
<reference evidence="3" key="1">
    <citation type="submission" date="2025-08" db="UniProtKB">
        <authorList>
            <consortium name="RefSeq"/>
        </authorList>
    </citation>
    <scope>IDENTIFICATION</scope>
    <source>
        <tissue evidence="3">Total insect</tissue>
    </source>
</reference>
<evidence type="ECO:0000313" key="2">
    <source>
        <dbReference type="Proteomes" id="UP000515158"/>
    </source>
</evidence>
<name>A0A6P9A8M3_THRPL</name>
<dbReference type="InParanoid" id="A0A6P9A8M3"/>
<gene>
    <name evidence="3" type="primary">LOC117652829</name>
</gene>
<organism evidence="3">
    <name type="scientific">Thrips palmi</name>
    <name type="common">Melon thrips</name>
    <dbReference type="NCBI Taxonomy" id="161013"/>
    <lineage>
        <taxon>Eukaryota</taxon>
        <taxon>Metazoa</taxon>
        <taxon>Ecdysozoa</taxon>
        <taxon>Arthropoda</taxon>
        <taxon>Hexapoda</taxon>
        <taxon>Insecta</taxon>
        <taxon>Pterygota</taxon>
        <taxon>Neoptera</taxon>
        <taxon>Paraneoptera</taxon>
        <taxon>Thysanoptera</taxon>
        <taxon>Terebrantia</taxon>
        <taxon>Thripoidea</taxon>
        <taxon>Thripidae</taxon>
        <taxon>Thrips</taxon>
    </lineage>
</organism>
<keyword evidence="2" id="KW-1185">Reference proteome</keyword>
<evidence type="ECO:0000256" key="1">
    <source>
        <dbReference type="SAM" id="MobiDB-lite"/>
    </source>
</evidence>
<feature type="region of interest" description="Disordered" evidence="1">
    <location>
        <begin position="45"/>
        <end position="66"/>
    </location>
</feature>
<sequence>MAGHTLLSYSFMKEEPIDLNDVVTSIGSQDSFKCQENFPDSEFLCSDRGKAESTARDSNKETTTKQETPHFMSVTHATSEAAFMFDNSKVHCRNLDTLNLNTILKIEEMDTDDFKAYGRILNDDIGFKQRVKTNMLQLQGHRQEARKCSRNFLKPRAMMKIAKNYAELYSRDVLLPSPYPRFRDSIVIQCPACTMPRDQSRHSAFLELLLHVMERHSGCADSVFYKIGRTYASFIEGLKVKILKKLRNRQSKRLSRL</sequence>
<protein>
    <submittedName>
        <fullName evidence="3">Uncharacterized protein LOC117652829</fullName>
    </submittedName>
</protein>
<dbReference type="OrthoDB" id="10619264at2759"/>
<dbReference type="Proteomes" id="UP000515158">
    <property type="component" value="Unplaced"/>
</dbReference>
<dbReference type="RefSeq" id="XP_034253875.1">
    <property type="nucleotide sequence ID" value="XM_034397984.1"/>
</dbReference>
<dbReference type="KEGG" id="tpal:117652829"/>
<accession>A0A6P9A8M3</accession>